<comment type="caution">
    <text evidence="2">The sequence shown here is derived from an EMBL/GenBank/DDBJ whole genome shotgun (WGS) entry which is preliminary data.</text>
</comment>
<name>A0A550CR60_9AGAR</name>
<keyword evidence="3" id="KW-1185">Reference proteome</keyword>
<feature type="compositionally biased region" description="Polar residues" evidence="1">
    <location>
        <begin position="308"/>
        <end position="326"/>
    </location>
</feature>
<dbReference type="Proteomes" id="UP000320762">
    <property type="component" value="Unassembled WGS sequence"/>
</dbReference>
<protein>
    <submittedName>
        <fullName evidence="2">Uncharacterized protein</fullName>
    </submittedName>
</protein>
<accession>A0A550CR60</accession>
<proteinExistence type="predicted"/>
<feature type="compositionally biased region" description="Polar residues" evidence="1">
    <location>
        <begin position="347"/>
        <end position="361"/>
    </location>
</feature>
<dbReference type="EMBL" id="VDMD01000003">
    <property type="protein sequence ID" value="TRM67229.1"/>
    <property type="molecule type" value="Genomic_DNA"/>
</dbReference>
<organism evidence="2 3">
    <name type="scientific">Schizophyllum amplum</name>
    <dbReference type="NCBI Taxonomy" id="97359"/>
    <lineage>
        <taxon>Eukaryota</taxon>
        <taxon>Fungi</taxon>
        <taxon>Dikarya</taxon>
        <taxon>Basidiomycota</taxon>
        <taxon>Agaricomycotina</taxon>
        <taxon>Agaricomycetes</taxon>
        <taxon>Agaricomycetidae</taxon>
        <taxon>Agaricales</taxon>
        <taxon>Schizophyllaceae</taxon>
        <taxon>Schizophyllum</taxon>
    </lineage>
</organism>
<gene>
    <name evidence="2" type="ORF">BD626DRAFT_610040</name>
</gene>
<evidence type="ECO:0000313" key="3">
    <source>
        <dbReference type="Proteomes" id="UP000320762"/>
    </source>
</evidence>
<dbReference type="AlphaFoldDB" id="A0A550CR60"/>
<reference evidence="2 3" key="1">
    <citation type="journal article" date="2019" name="New Phytol.">
        <title>Comparative genomics reveals unique wood-decay strategies and fruiting body development in the Schizophyllaceae.</title>
        <authorList>
            <person name="Almasi E."/>
            <person name="Sahu N."/>
            <person name="Krizsan K."/>
            <person name="Balint B."/>
            <person name="Kovacs G.M."/>
            <person name="Kiss B."/>
            <person name="Cseklye J."/>
            <person name="Drula E."/>
            <person name="Henrissat B."/>
            <person name="Nagy I."/>
            <person name="Chovatia M."/>
            <person name="Adam C."/>
            <person name="LaButti K."/>
            <person name="Lipzen A."/>
            <person name="Riley R."/>
            <person name="Grigoriev I.V."/>
            <person name="Nagy L.G."/>
        </authorList>
    </citation>
    <scope>NUCLEOTIDE SEQUENCE [LARGE SCALE GENOMIC DNA]</scope>
    <source>
        <strain evidence="2 3">NL-1724</strain>
    </source>
</reference>
<feature type="region of interest" description="Disordered" evidence="1">
    <location>
        <begin position="304"/>
        <end position="378"/>
    </location>
</feature>
<sequence>MDKRVLRRPKTWTACLPNSYNSHEHSTASTKMLSPQIIARVQALRSQLARLEARINHLPPARYNQLATARAALITRYHNTDIYEDTVNLEEFFRALPLGQRIMLAESEILTLEASIDRPGVLTELQGRRELIGRWRAIVELENVVQNDGFATEGVPEFETPEQEAAHLGRQEDVLEGLGIEAFRILTHGGIITTTQREDAEAVRQYTLAELTANVETWRHGRVVADWQENQDMLDLLEWQAQQNAERDARLQQLEYERAMWQAAYEREPMEESVVVLGEQSSSEGDEVDRFFLDATASPHVHVPVSDIRSTAQTVPLANEQASQRDMTPMSPLTPIGSDDEMDLRTESSAQSTEYSTSYAGSETDADAFGSDYEFTDDEDYACDSDGTAC</sequence>
<evidence type="ECO:0000256" key="1">
    <source>
        <dbReference type="SAM" id="MobiDB-lite"/>
    </source>
</evidence>
<evidence type="ECO:0000313" key="2">
    <source>
        <dbReference type="EMBL" id="TRM67229.1"/>
    </source>
</evidence>